<comment type="caution">
    <text evidence="4">The sequence shown here is derived from an EMBL/GenBank/DDBJ whole genome shotgun (WGS) entry which is preliminary data.</text>
</comment>
<dbReference type="EMBL" id="CAJNOK010014580">
    <property type="protein sequence ID" value="CAF1207813.1"/>
    <property type="molecule type" value="Genomic_DNA"/>
</dbReference>
<evidence type="ECO:0000313" key="4">
    <source>
        <dbReference type="EMBL" id="CAF4017026.1"/>
    </source>
</evidence>
<feature type="transmembrane region" description="Helical" evidence="1">
    <location>
        <begin position="120"/>
        <end position="141"/>
    </location>
</feature>
<dbReference type="PANTHER" id="PTHR10590:SF4">
    <property type="entry name" value="SOLUTE CARRIER FAMILY 28 MEMBER 3"/>
    <property type="match status" value="1"/>
</dbReference>
<dbReference type="GO" id="GO:0005886">
    <property type="term" value="C:plasma membrane"/>
    <property type="evidence" value="ECO:0007669"/>
    <property type="project" value="TreeGrafter"/>
</dbReference>
<sequence length="332" mass="36597">MIVMRTRFGFEFFQFLGNEVSSFMDSVIPACTFVYGQNYLDHFFVFKITSIIIFLAAIIGVLYYYGIIQAIISKIAWFLQYLLNTTAAESVFVVASVFLGMSEAPLLIQPLISKLTPSELHVPATHLIAACVMAAPGALGFSKLLFPETRKSITTWDNVKNVQLHAQNNVVEALITGAVNGLKISGFVIAALIAFISVLTLTDNVISWIFSLVQHPEVNFQFIAYTKLAAIKGLREQLQNNGTFDLYRNGTLKWNGTTPMLWNDRSFVILTYSISGFANFGSVGQILALLSTMALDRKGTFTKIALRTLIAANMVSLMGACIAGLLYDPARK</sequence>
<name>A0A8S2NTI2_9BILA</name>
<feature type="transmembrane region" description="Helical" evidence="1">
    <location>
        <begin position="77"/>
        <end position="100"/>
    </location>
</feature>
<organism evidence="4 5">
    <name type="scientific">Didymodactylos carnosus</name>
    <dbReference type="NCBI Taxonomy" id="1234261"/>
    <lineage>
        <taxon>Eukaryota</taxon>
        <taxon>Metazoa</taxon>
        <taxon>Spiralia</taxon>
        <taxon>Gnathifera</taxon>
        <taxon>Rotifera</taxon>
        <taxon>Eurotatoria</taxon>
        <taxon>Bdelloidea</taxon>
        <taxon>Philodinida</taxon>
        <taxon>Philodinidae</taxon>
        <taxon>Didymodactylos</taxon>
    </lineage>
</organism>
<protein>
    <recommendedName>
        <fullName evidence="2">Concentrative nucleoside transporter C-terminal domain-containing protein</fullName>
    </recommendedName>
</protein>
<keyword evidence="1" id="KW-0472">Membrane</keyword>
<dbReference type="Proteomes" id="UP000682733">
    <property type="component" value="Unassembled WGS sequence"/>
</dbReference>
<dbReference type="AlphaFoldDB" id="A0A8S2NTI2"/>
<feature type="transmembrane region" description="Helical" evidence="1">
    <location>
        <begin position="269"/>
        <end position="292"/>
    </location>
</feature>
<feature type="transmembrane region" description="Helical" evidence="1">
    <location>
        <begin position="304"/>
        <end position="327"/>
    </location>
</feature>
<dbReference type="InterPro" id="IPR011657">
    <property type="entry name" value="CNT_C_dom"/>
</dbReference>
<evidence type="ECO:0000259" key="2">
    <source>
        <dbReference type="Pfam" id="PF07662"/>
    </source>
</evidence>
<keyword evidence="1" id="KW-1133">Transmembrane helix</keyword>
<evidence type="ECO:0000313" key="5">
    <source>
        <dbReference type="Proteomes" id="UP000682733"/>
    </source>
</evidence>
<dbReference type="PANTHER" id="PTHR10590">
    <property type="entry name" value="SODIUM/NUCLEOSIDE COTRANSPORTER"/>
    <property type="match status" value="1"/>
</dbReference>
<accession>A0A8S2NTI2</accession>
<feature type="transmembrane region" description="Helical" evidence="1">
    <location>
        <begin position="43"/>
        <end position="65"/>
    </location>
</feature>
<dbReference type="EMBL" id="CAJOBA010036114">
    <property type="protein sequence ID" value="CAF4017026.1"/>
    <property type="molecule type" value="Genomic_DNA"/>
</dbReference>
<evidence type="ECO:0000313" key="3">
    <source>
        <dbReference type="EMBL" id="CAF1207813.1"/>
    </source>
</evidence>
<keyword evidence="1" id="KW-0812">Transmembrane</keyword>
<feature type="transmembrane region" description="Helical" evidence="1">
    <location>
        <begin position="187"/>
        <end position="210"/>
    </location>
</feature>
<dbReference type="InterPro" id="IPR008276">
    <property type="entry name" value="C_nuclsd_transpt"/>
</dbReference>
<dbReference type="Pfam" id="PF07662">
    <property type="entry name" value="Nucleos_tra2_C"/>
    <property type="match status" value="1"/>
</dbReference>
<dbReference type="Proteomes" id="UP000677228">
    <property type="component" value="Unassembled WGS sequence"/>
</dbReference>
<reference evidence="4" key="1">
    <citation type="submission" date="2021-02" db="EMBL/GenBank/DDBJ databases">
        <authorList>
            <person name="Nowell W R."/>
        </authorList>
    </citation>
    <scope>NUCLEOTIDE SEQUENCE</scope>
</reference>
<proteinExistence type="predicted"/>
<gene>
    <name evidence="3" type="ORF">OVA965_LOCUS24299</name>
    <name evidence="4" type="ORF">TMI583_LOCUS25022</name>
</gene>
<dbReference type="GO" id="GO:0005415">
    <property type="term" value="F:nucleoside:sodium symporter activity"/>
    <property type="evidence" value="ECO:0007669"/>
    <property type="project" value="TreeGrafter"/>
</dbReference>
<feature type="domain" description="Concentrative nucleoside transporter C-terminal" evidence="2">
    <location>
        <begin position="126"/>
        <end position="324"/>
    </location>
</feature>
<evidence type="ECO:0000256" key="1">
    <source>
        <dbReference type="SAM" id="Phobius"/>
    </source>
</evidence>